<organism evidence="1 2">
    <name type="scientific">Avena sativa</name>
    <name type="common">Oat</name>
    <dbReference type="NCBI Taxonomy" id="4498"/>
    <lineage>
        <taxon>Eukaryota</taxon>
        <taxon>Viridiplantae</taxon>
        <taxon>Streptophyta</taxon>
        <taxon>Embryophyta</taxon>
        <taxon>Tracheophyta</taxon>
        <taxon>Spermatophyta</taxon>
        <taxon>Magnoliopsida</taxon>
        <taxon>Liliopsida</taxon>
        <taxon>Poales</taxon>
        <taxon>Poaceae</taxon>
        <taxon>BOP clade</taxon>
        <taxon>Pooideae</taxon>
        <taxon>Poodae</taxon>
        <taxon>Poeae</taxon>
        <taxon>Poeae Chloroplast Group 1 (Aveneae type)</taxon>
        <taxon>Aveninae</taxon>
        <taxon>Avena</taxon>
    </lineage>
</organism>
<dbReference type="EnsemblPlants" id="AVESA.00010b.r2.1CG0080670.1">
    <property type="protein sequence ID" value="AVESA.00010b.r2.1CG0080670.1.CDS"/>
    <property type="gene ID" value="AVESA.00010b.r2.1CG0080670"/>
</dbReference>
<proteinExistence type="predicted"/>
<reference evidence="1" key="2">
    <citation type="submission" date="2025-09" db="UniProtKB">
        <authorList>
            <consortium name="EnsemblPlants"/>
        </authorList>
    </citation>
    <scope>IDENTIFICATION</scope>
</reference>
<protein>
    <submittedName>
        <fullName evidence="1">Uncharacterized protein</fullName>
    </submittedName>
</protein>
<reference evidence="1" key="1">
    <citation type="submission" date="2021-05" db="EMBL/GenBank/DDBJ databases">
        <authorList>
            <person name="Scholz U."/>
            <person name="Mascher M."/>
            <person name="Fiebig A."/>
        </authorList>
    </citation>
    <scope>NUCLEOTIDE SEQUENCE [LARGE SCALE GENOMIC DNA]</scope>
</reference>
<sequence>MATEVNQNCFAWPHEESPVQDSSQGTTQVFDHGSISFGRFDLESLAWEKWSVFTNDRRTEEFVKFNGLVAKKKAYFEEYFKRIRELKALQQQNQQTELNLEYSGDGSDSSQTGEDEPVAKLASPSGSGTHVDDSMGQIAPQATSEHGLGCYNDHNERLSNVISSGTHSTLVEGLQIIGEETTENASGENCSDRMYMLQQNAKCSQDDLVMPHETTVNLKRTIEKCSPISPASKIIPKTVKMTSSCIPDHPLVNKGPQSAPIVINQKTKSGNIQSLQKPKAATSNVIGTTTGRGKLVGREDSGVIALRRPSSAAAQRPSTRERRPVTKDGSQDPAGMASPCRPSTAGRRLATRELAANQTNIASPRRPSTADRRPLTKELAPKNANIASPCPPCTADRRPITKESAAKHANIASPHRPSTPDRRLTTKELTPKRANVTTPQRPSTAERRSAREIAPKLVGIANPCWPPSAERRPVIRGIAQKHTEVVSLCRPSTAERGPITRETAPKHADVIPLRRPSTAERRPVARKTAPKHTNVIPLRRPSIAERRPVTRETAPKHADVIPLRRPSTAERRPVASDSVLKHVNVGNPCCPSTPERRLSRGSAPKHADVSITPCRPSTGERRPTAKENTLKSDPKTPLRFRGMLGSYNGAMTTEATPKKAGTPNLARASKPEMKSYTQERLELHFGGKQKSSSVNLPPRKILTSNVRANRVVENVRKPNKQGIQEIVGSRVSASKNATSLQTGSVKTRAAPNPPPPPPPPRRPSQTPSKPDPNKLSVGGRKPKASAPHWH</sequence>
<evidence type="ECO:0000313" key="2">
    <source>
        <dbReference type="Proteomes" id="UP001732700"/>
    </source>
</evidence>
<name>A0ACD5TLK5_AVESA</name>
<keyword evidence="2" id="KW-1185">Reference proteome</keyword>
<evidence type="ECO:0000313" key="1">
    <source>
        <dbReference type="EnsemblPlants" id="AVESA.00010b.r2.1CG0080670.1.CDS"/>
    </source>
</evidence>
<accession>A0ACD5TLK5</accession>
<dbReference type="Proteomes" id="UP001732700">
    <property type="component" value="Chromosome 1C"/>
</dbReference>